<feature type="domain" description="3-keto-alpha-glucoside-1,2-lyase/3-keto-2-hydroxy-glucal hydratase" evidence="1">
    <location>
        <begin position="62"/>
        <end position="285"/>
    </location>
</feature>
<dbReference type="Pfam" id="PF06439">
    <property type="entry name" value="3keto-disac_hyd"/>
    <property type="match status" value="1"/>
</dbReference>
<dbReference type="AlphaFoldDB" id="A0A4Q1CBC4"/>
<evidence type="ECO:0000259" key="1">
    <source>
        <dbReference type="Pfam" id="PF06439"/>
    </source>
</evidence>
<keyword evidence="3" id="KW-1185">Reference proteome</keyword>
<accession>A0A4Q1CBC4</accession>
<comment type="caution">
    <text evidence="2">The sequence shown here is derived from an EMBL/GenBank/DDBJ whole genome shotgun (WGS) entry which is preliminary data.</text>
</comment>
<proteinExistence type="predicted"/>
<evidence type="ECO:0000313" key="3">
    <source>
        <dbReference type="Proteomes" id="UP000290218"/>
    </source>
</evidence>
<organism evidence="2 3">
    <name type="scientific">Oleiharenicola lentus</name>
    <dbReference type="NCBI Taxonomy" id="2508720"/>
    <lineage>
        <taxon>Bacteria</taxon>
        <taxon>Pseudomonadati</taxon>
        <taxon>Verrucomicrobiota</taxon>
        <taxon>Opitutia</taxon>
        <taxon>Opitutales</taxon>
        <taxon>Opitutaceae</taxon>
        <taxon>Oleiharenicola</taxon>
    </lineage>
</organism>
<dbReference type="Gene3D" id="2.60.120.560">
    <property type="entry name" value="Exo-inulinase, domain 1"/>
    <property type="match status" value="1"/>
</dbReference>
<dbReference type="EMBL" id="SDHX01000001">
    <property type="protein sequence ID" value="RXK56403.1"/>
    <property type="molecule type" value="Genomic_DNA"/>
</dbReference>
<dbReference type="GO" id="GO:0016787">
    <property type="term" value="F:hydrolase activity"/>
    <property type="evidence" value="ECO:0007669"/>
    <property type="project" value="InterPro"/>
</dbReference>
<dbReference type="Proteomes" id="UP000290218">
    <property type="component" value="Unassembled WGS sequence"/>
</dbReference>
<gene>
    <name evidence="2" type="ORF">ESB00_11205</name>
</gene>
<dbReference type="InterPro" id="IPR010496">
    <property type="entry name" value="AL/BT2_dom"/>
</dbReference>
<reference evidence="2 3" key="1">
    <citation type="submission" date="2019-01" db="EMBL/GenBank/DDBJ databases">
        <title>Lacunisphaera sp. strain TWA-58.</title>
        <authorList>
            <person name="Chen W.-M."/>
        </authorList>
    </citation>
    <scope>NUCLEOTIDE SEQUENCE [LARGE SCALE GENOMIC DNA]</scope>
    <source>
        <strain evidence="2 3">TWA-58</strain>
    </source>
</reference>
<evidence type="ECO:0000313" key="2">
    <source>
        <dbReference type="EMBL" id="RXK56403.1"/>
    </source>
</evidence>
<sequence>MPPAAPDFGVTLNESLLSQAETVLLISRFRSSTTVQHNHPMKLPIPLAALCLALLPAVRAEPQSLFNGHNLNGWKVAVADQGFLDQQDIFVVHDGLIHVYPTQKHGSKQPYAGLVTEQTYSHYRLSMEYKWGENKFHPRFDMVRDAGIMFHLHGPVTMWPDSVECQIQEGDTGDLWIVGAQASSPVQDVIRNHSPRGKIETRGGRQPRFARFHRAYCWETPGWNTVVVEVRGDQARFFVNGQLVNEARDMRHWDEARKQWVPLDRGPILLQAEGAELFYRNIRIEELSPDAPRETRGS</sequence>
<protein>
    <submittedName>
        <fullName evidence="2">DUF1080 domain-containing protein</fullName>
    </submittedName>
</protein>
<dbReference type="OrthoDB" id="259356at2"/>
<name>A0A4Q1CBC4_9BACT</name>